<dbReference type="Gene3D" id="3.40.390.10">
    <property type="entry name" value="Collagenase (Catalytic Domain)"/>
    <property type="match status" value="1"/>
</dbReference>
<keyword evidence="11 15" id="KW-0862">Zinc</keyword>
<keyword evidence="8 15" id="KW-0479">Metal-binding</keyword>
<dbReference type="EC" id="3.4.24.39" evidence="4"/>
<comment type="catalytic activity">
    <reaction evidence="1">
        <text>Preferential cleavage of bonds with hydrophobic residues in P1'. Also 3-Asn-|-Gln-4 and 8-Gly-|-Ser-9 bonds in insulin B chain.</text>
        <dbReference type="EC" id="3.4.24.39"/>
    </reaction>
</comment>
<comment type="cofactor">
    <cofactor evidence="15">
        <name>Zn(2+)</name>
        <dbReference type="ChEBI" id="CHEBI:29105"/>
    </cofactor>
    <text evidence="15">Binds 1 zinc ion per subunit.</text>
</comment>
<evidence type="ECO:0000256" key="3">
    <source>
        <dbReference type="ARBA" id="ARBA00010279"/>
    </source>
</evidence>
<dbReference type="GO" id="GO:0004222">
    <property type="term" value="F:metalloendopeptidase activity"/>
    <property type="evidence" value="ECO:0007669"/>
    <property type="project" value="InterPro"/>
</dbReference>
<evidence type="ECO:0000256" key="16">
    <source>
        <dbReference type="SAM" id="SignalP"/>
    </source>
</evidence>
<feature type="chain" id="PRO_5043463229" description="deuterolysin" evidence="16">
    <location>
        <begin position="18"/>
        <end position="332"/>
    </location>
</feature>
<reference evidence="18 19" key="1">
    <citation type="submission" date="2024-01" db="EMBL/GenBank/DDBJ databases">
        <title>A draft genome for a cacao thread blight-causing isolate of Paramarasmius palmivorus.</title>
        <authorList>
            <person name="Baruah I.K."/>
            <person name="Bukari Y."/>
            <person name="Amoako-Attah I."/>
            <person name="Meinhardt L.W."/>
            <person name="Bailey B.A."/>
            <person name="Cohen S.P."/>
        </authorList>
    </citation>
    <scope>NUCLEOTIDE SEQUENCE [LARGE SCALE GENOMIC DNA]</scope>
    <source>
        <strain evidence="18 19">GH-12</strain>
    </source>
</reference>
<dbReference type="PANTHER" id="PTHR37016">
    <property type="match status" value="1"/>
</dbReference>
<dbReference type="GO" id="GO:0006508">
    <property type="term" value="P:proteolysis"/>
    <property type="evidence" value="ECO:0007669"/>
    <property type="project" value="UniProtKB-KW"/>
</dbReference>
<dbReference type="Pfam" id="PF02102">
    <property type="entry name" value="Peptidase_M35"/>
    <property type="match status" value="1"/>
</dbReference>
<gene>
    <name evidence="18" type="ORF">VNI00_000282</name>
</gene>
<keyword evidence="12" id="KW-0482">Metalloprotease</keyword>
<keyword evidence="5" id="KW-0964">Secreted</keyword>
<evidence type="ECO:0000259" key="17">
    <source>
        <dbReference type="Pfam" id="PF14521"/>
    </source>
</evidence>
<evidence type="ECO:0000256" key="11">
    <source>
        <dbReference type="ARBA" id="ARBA00022833"/>
    </source>
</evidence>
<keyword evidence="19" id="KW-1185">Reference proteome</keyword>
<feature type="signal peptide" evidence="16">
    <location>
        <begin position="1"/>
        <end position="17"/>
    </location>
</feature>
<evidence type="ECO:0000313" key="19">
    <source>
        <dbReference type="Proteomes" id="UP001383192"/>
    </source>
</evidence>
<evidence type="ECO:0000256" key="8">
    <source>
        <dbReference type="ARBA" id="ARBA00022723"/>
    </source>
</evidence>
<dbReference type="GO" id="GO:0046872">
    <property type="term" value="F:metal ion binding"/>
    <property type="evidence" value="ECO:0007669"/>
    <property type="project" value="UniProtKB-KW"/>
</dbReference>
<protein>
    <recommendedName>
        <fullName evidence="4">deuterolysin</fullName>
        <ecNumber evidence="4">3.4.24.39</ecNumber>
    </recommendedName>
</protein>
<evidence type="ECO:0000256" key="10">
    <source>
        <dbReference type="ARBA" id="ARBA00022801"/>
    </source>
</evidence>
<evidence type="ECO:0000313" key="18">
    <source>
        <dbReference type="EMBL" id="KAK7062792.1"/>
    </source>
</evidence>
<accession>A0AAW0EGL8</accession>
<dbReference type="Gene3D" id="2.60.40.2970">
    <property type="match status" value="1"/>
</dbReference>
<proteinExistence type="inferred from homology"/>
<dbReference type="InterPro" id="IPR050414">
    <property type="entry name" value="Fungal_M35_metalloproteases"/>
</dbReference>
<comment type="caution">
    <text evidence="18">The sequence shown here is derived from an EMBL/GenBank/DDBJ whole genome shotgun (WGS) entry which is preliminary data.</text>
</comment>
<evidence type="ECO:0000256" key="2">
    <source>
        <dbReference type="ARBA" id="ARBA00004613"/>
    </source>
</evidence>
<evidence type="ECO:0000256" key="12">
    <source>
        <dbReference type="ARBA" id="ARBA00023049"/>
    </source>
</evidence>
<sequence length="332" mass="35098">MFRSAFVAFVLASAALASPMKRFGGIIVDVAGPTGSVSNVDDLKFTATVKNTGSEDVKILKYGTILDENLPTRSFTVTKDGEEVPFTGVKLQVSLQEADDSAYVFIPAGESVTVNHDVAALFDFASAGAGTIKFEPQIDVTSSAVEVNVTDKLEKRDLVHNKRATDIALTLRERASSMLRAYSEGKSMASAAASFISSNSGSTTYTAYFKTNSASTVRSKFSAVASENSSSRTSTSAPSSSTKSLRVRSALVRPLLRLETFRGATVLHELTHAVASTVDVTYGCSADQSLSASNQLRNADNYNCFGSQIELDPDIIDAYCGGALAKNAANSA</sequence>
<evidence type="ECO:0000256" key="5">
    <source>
        <dbReference type="ARBA" id="ARBA00022525"/>
    </source>
</evidence>
<evidence type="ECO:0000256" key="15">
    <source>
        <dbReference type="PIRSR" id="PIRSR601384-2"/>
    </source>
</evidence>
<dbReference type="AlphaFoldDB" id="A0AAW0EGL8"/>
<dbReference type="Pfam" id="PF14521">
    <property type="entry name" value="Aspzincin_M35"/>
    <property type="match status" value="1"/>
</dbReference>
<evidence type="ECO:0000256" key="14">
    <source>
        <dbReference type="PIRSR" id="PIRSR601384-1"/>
    </source>
</evidence>
<feature type="binding site" evidence="15">
    <location>
        <position position="279"/>
    </location>
    <ligand>
        <name>Zn(2+)</name>
        <dbReference type="ChEBI" id="CHEBI:29105"/>
        <note>catalytic</note>
    </ligand>
</feature>
<evidence type="ECO:0000256" key="6">
    <source>
        <dbReference type="ARBA" id="ARBA00022670"/>
    </source>
</evidence>
<keyword evidence="9 16" id="KW-0732">Signal</keyword>
<feature type="binding site" evidence="15">
    <location>
        <position position="268"/>
    </location>
    <ligand>
        <name>Zn(2+)</name>
        <dbReference type="ChEBI" id="CHEBI:29105"/>
        <note>catalytic</note>
    </ligand>
</feature>
<comment type="subcellular location">
    <subcellularLocation>
        <location evidence="2">Secreted</location>
    </subcellularLocation>
</comment>
<dbReference type="EMBL" id="JAYKXP010000001">
    <property type="protein sequence ID" value="KAK7062792.1"/>
    <property type="molecule type" value="Genomic_DNA"/>
</dbReference>
<keyword evidence="13" id="KW-0865">Zymogen</keyword>
<dbReference type="InterPro" id="IPR029463">
    <property type="entry name" value="Lys_MEP"/>
</dbReference>
<keyword evidence="6" id="KW-0645">Protease</keyword>
<organism evidence="18 19">
    <name type="scientific">Paramarasmius palmivorus</name>
    <dbReference type="NCBI Taxonomy" id="297713"/>
    <lineage>
        <taxon>Eukaryota</taxon>
        <taxon>Fungi</taxon>
        <taxon>Dikarya</taxon>
        <taxon>Basidiomycota</taxon>
        <taxon>Agaricomycotina</taxon>
        <taxon>Agaricomycetes</taxon>
        <taxon>Agaricomycetidae</taxon>
        <taxon>Agaricales</taxon>
        <taxon>Marasmiineae</taxon>
        <taxon>Marasmiaceae</taxon>
        <taxon>Paramarasmius</taxon>
    </lineage>
</organism>
<name>A0AAW0EGL8_9AGAR</name>
<dbReference type="PANTHER" id="PTHR37016:SF3">
    <property type="entry name" value="NEUTRAL PROTEASE 2-RELATED"/>
    <property type="match status" value="1"/>
</dbReference>
<evidence type="ECO:0000256" key="9">
    <source>
        <dbReference type="ARBA" id="ARBA00022729"/>
    </source>
</evidence>
<dbReference type="InterPro" id="IPR024079">
    <property type="entry name" value="MetalloPept_cat_dom_sf"/>
</dbReference>
<dbReference type="SUPFAM" id="SSF55486">
    <property type="entry name" value="Metalloproteases ('zincins'), catalytic domain"/>
    <property type="match status" value="1"/>
</dbReference>
<feature type="binding site" evidence="15">
    <location>
        <position position="272"/>
    </location>
    <ligand>
        <name>Zn(2+)</name>
        <dbReference type="ChEBI" id="CHEBI:29105"/>
        <note>catalytic</note>
    </ligand>
</feature>
<keyword evidence="10" id="KW-0378">Hydrolase</keyword>
<dbReference type="InterPro" id="IPR001384">
    <property type="entry name" value="Peptidase_M35"/>
</dbReference>
<keyword evidence="7" id="KW-0165">Cleavage on pair of basic residues</keyword>
<evidence type="ECO:0000256" key="4">
    <source>
        <dbReference type="ARBA" id="ARBA00012431"/>
    </source>
</evidence>
<evidence type="ECO:0000256" key="7">
    <source>
        <dbReference type="ARBA" id="ARBA00022685"/>
    </source>
</evidence>
<dbReference type="Proteomes" id="UP001383192">
    <property type="component" value="Unassembled WGS sequence"/>
</dbReference>
<dbReference type="GO" id="GO:0005576">
    <property type="term" value="C:extracellular region"/>
    <property type="evidence" value="ECO:0007669"/>
    <property type="project" value="UniProtKB-SubCell"/>
</dbReference>
<feature type="domain" description="Lysine-specific metallo-endopeptidase" evidence="17">
    <location>
        <begin position="262"/>
        <end position="306"/>
    </location>
</feature>
<feature type="active site" evidence="14">
    <location>
        <position position="269"/>
    </location>
</feature>
<comment type="similarity">
    <text evidence="3">Belongs to the peptidase M35 family.</text>
</comment>
<evidence type="ECO:0000256" key="1">
    <source>
        <dbReference type="ARBA" id="ARBA00001187"/>
    </source>
</evidence>
<evidence type="ECO:0000256" key="13">
    <source>
        <dbReference type="ARBA" id="ARBA00023145"/>
    </source>
</evidence>